<keyword evidence="5 7" id="KW-0009">Actin-binding</keyword>
<dbReference type="Gene3D" id="3.30.450.30">
    <property type="entry name" value="Dynein light chain 2a, cytoplasmic"/>
    <property type="match status" value="1"/>
</dbReference>
<comment type="subcellular location">
    <subcellularLocation>
        <location evidence="1">Cytoplasm</location>
        <location evidence="1">Cytoskeleton</location>
    </subcellularLocation>
</comment>
<dbReference type="EMBL" id="CAJNOR010003230">
    <property type="protein sequence ID" value="CAF1391889.1"/>
    <property type="molecule type" value="Genomic_DNA"/>
</dbReference>
<evidence type="ECO:0000313" key="9">
    <source>
        <dbReference type="Proteomes" id="UP000663828"/>
    </source>
</evidence>
<keyword evidence="4" id="KW-0963">Cytoplasm</keyword>
<reference evidence="8" key="1">
    <citation type="submission" date="2021-02" db="EMBL/GenBank/DDBJ databases">
        <authorList>
            <person name="Nowell W R."/>
        </authorList>
    </citation>
    <scope>NUCLEOTIDE SEQUENCE</scope>
</reference>
<evidence type="ECO:0000313" key="8">
    <source>
        <dbReference type="EMBL" id="CAF1391889.1"/>
    </source>
</evidence>
<protein>
    <recommendedName>
        <fullName evidence="7">Profilin</fullName>
    </recommendedName>
</protein>
<evidence type="ECO:0000256" key="1">
    <source>
        <dbReference type="ARBA" id="ARBA00004245"/>
    </source>
</evidence>
<comment type="similarity">
    <text evidence="2 7">Belongs to the profilin family.</text>
</comment>
<proteinExistence type="inferred from homology"/>
<dbReference type="SMART" id="SM00392">
    <property type="entry name" value="PROF"/>
    <property type="match status" value="1"/>
</dbReference>
<dbReference type="InterPro" id="IPR036140">
    <property type="entry name" value="PFN_sf"/>
</dbReference>
<dbReference type="Pfam" id="PF00235">
    <property type="entry name" value="Profilin"/>
    <property type="match status" value="1"/>
</dbReference>
<evidence type="ECO:0000256" key="2">
    <source>
        <dbReference type="ARBA" id="ARBA00010058"/>
    </source>
</evidence>
<gene>
    <name evidence="8" type="ORF">XAT740_LOCUS33648</name>
</gene>
<dbReference type="AlphaFoldDB" id="A0A815K7N5"/>
<name>A0A815K7N5_ADIRI</name>
<evidence type="ECO:0000256" key="4">
    <source>
        <dbReference type="ARBA" id="ARBA00022490"/>
    </source>
</evidence>
<dbReference type="GO" id="GO:0003785">
    <property type="term" value="F:actin monomer binding"/>
    <property type="evidence" value="ECO:0007669"/>
    <property type="project" value="TreeGrafter"/>
</dbReference>
<sequence>MSGAAILGHDESVWAKSKLVKVTIAILNLFKDPSKASASGATVRGVKYYISADDHFINGKNGYGGVVVVKTIQSVIIGMYDGWFQRVNAVMNVERMSEHLRENGF</sequence>
<dbReference type="GO" id="GO:0005938">
    <property type="term" value="C:cell cortex"/>
    <property type="evidence" value="ECO:0007669"/>
    <property type="project" value="TreeGrafter"/>
</dbReference>
<dbReference type="GO" id="GO:0005856">
    <property type="term" value="C:cytoskeleton"/>
    <property type="evidence" value="ECO:0007669"/>
    <property type="project" value="UniProtKB-SubCell"/>
</dbReference>
<evidence type="ECO:0000256" key="5">
    <source>
        <dbReference type="ARBA" id="ARBA00023203"/>
    </source>
</evidence>
<keyword evidence="6" id="KW-0206">Cytoskeleton</keyword>
<dbReference type="InterPro" id="IPR048278">
    <property type="entry name" value="PFN"/>
</dbReference>
<keyword evidence="9" id="KW-1185">Reference proteome</keyword>
<organism evidence="8 9">
    <name type="scientific">Adineta ricciae</name>
    <name type="common">Rotifer</name>
    <dbReference type="NCBI Taxonomy" id="249248"/>
    <lineage>
        <taxon>Eukaryota</taxon>
        <taxon>Metazoa</taxon>
        <taxon>Spiralia</taxon>
        <taxon>Gnathifera</taxon>
        <taxon>Rotifera</taxon>
        <taxon>Eurotatoria</taxon>
        <taxon>Bdelloidea</taxon>
        <taxon>Adinetida</taxon>
        <taxon>Adinetidae</taxon>
        <taxon>Adineta</taxon>
    </lineage>
</organism>
<dbReference type="SUPFAM" id="SSF55770">
    <property type="entry name" value="Profilin (actin-binding protein)"/>
    <property type="match status" value="1"/>
</dbReference>
<evidence type="ECO:0000256" key="3">
    <source>
        <dbReference type="ARBA" id="ARBA00011583"/>
    </source>
</evidence>
<dbReference type="CDD" id="cd00148">
    <property type="entry name" value="PROF"/>
    <property type="match status" value="1"/>
</dbReference>
<comment type="caution">
    <text evidence="8">The sequence shown here is derived from an EMBL/GenBank/DDBJ whole genome shotgun (WGS) entry which is preliminary data.</text>
</comment>
<dbReference type="PANTHER" id="PTHR11604">
    <property type="entry name" value="PROFILIN"/>
    <property type="match status" value="1"/>
</dbReference>
<evidence type="ECO:0000256" key="6">
    <source>
        <dbReference type="ARBA" id="ARBA00023212"/>
    </source>
</evidence>
<accession>A0A815K7N5</accession>
<dbReference type="PANTHER" id="PTHR11604:SF0">
    <property type="entry name" value="PROFILIN"/>
    <property type="match status" value="1"/>
</dbReference>
<dbReference type="Proteomes" id="UP000663828">
    <property type="component" value="Unassembled WGS sequence"/>
</dbReference>
<dbReference type="InterPro" id="IPR005455">
    <property type="entry name" value="PFN_euk"/>
</dbReference>
<comment type="subunit">
    <text evidence="3">Occurs in many kinds of cells as a complex with monomeric actin in a 1:1 ratio.</text>
</comment>
<evidence type="ECO:0000256" key="7">
    <source>
        <dbReference type="RuleBase" id="RU003909"/>
    </source>
</evidence>